<dbReference type="OrthoDB" id="1099888at2"/>
<name>K2QND3_9FLAO</name>
<comment type="caution">
    <text evidence="2">The sequence shown here is derived from an EMBL/GenBank/DDBJ whole genome shotgun (WGS) entry which is preliminary data.</text>
</comment>
<proteinExistence type="predicted"/>
<dbReference type="AlphaFoldDB" id="K2QND3"/>
<keyword evidence="1" id="KW-1133">Transmembrane helix</keyword>
<sequence length="106" mass="11921">MERQKLNPTIQYVLSIVGFLCCCLSGLGFIPAGIAFYMANQKLKEAANDPENYDGVQAMKTAKTVSLVVLILNLLYLAYTIYLISTIGWTELQEQQQDLIEQWGLQ</sequence>
<gene>
    <name evidence="2" type="ORF">I215_02453</name>
</gene>
<dbReference type="NCBIfam" id="NF040945">
    <property type="entry name" value="CCC_membrane"/>
    <property type="match status" value="1"/>
</dbReference>
<evidence type="ECO:0000313" key="2">
    <source>
        <dbReference type="EMBL" id="EKF56347.1"/>
    </source>
</evidence>
<dbReference type="EMBL" id="AMSG01000002">
    <property type="protein sequence ID" value="EKF56347.1"/>
    <property type="molecule type" value="Genomic_DNA"/>
</dbReference>
<reference evidence="2 3" key="1">
    <citation type="journal article" date="2012" name="J. Bacteriol.">
        <title>Genome Sequence of Galbibacter marinum Type Strain ck-I2-15.</title>
        <authorList>
            <person name="Lai Q."/>
            <person name="Li C."/>
            <person name="Shao Z."/>
        </authorList>
    </citation>
    <scope>NUCLEOTIDE SEQUENCE [LARGE SCALE GENOMIC DNA]</scope>
    <source>
        <strain evidence="3">ck-I2-15</strain>
    </source>
</reference>
<protein>
    <recommendedName>
        <fullName evidence="4">Interferon-induced transmembrane protein</fullName>
    </recommendedName>
</protein>
<organism evidence="2 3">
    <name type="scientific">Galbibacter marinus</name>
    <dbReference type="NCBI Taxonomy" id="555500"/>
    <lineage>
        <taxon>Bacteria</taxon>
        <taxon>Pseudomonadati</taxon>
        <taxon>Bacteroidota</taxon>
        <taxon>Flavobacteriia</taxon>
        <taxon>Flavobacteriales</taxon>
        <taxon>Flavobacteriaceae</taxon>
        <taxon>Galbibacter</taxon>
    </lineage>
</organism>
<evidence type="ECO:0000256" key="1">
    <source>
        <dbReference type="SAM" id="Phobius"/>
    </source>
</evidence>
<evidence type="ECO:0000313" key="3">
    <source>
        <dbReference type="Proteomes" id="UP000007364"/>
    </source>
</evidence>
<evidence type="ECO:0008006" key="4">
    <source>
        <dbReference type="Google" id="ProtNLM"/>
    </source>
</evidence>
<dbReference type="Proteomes" id="UP000007364">
    <property type="component" value="Unassembled WGS sequence"/>
</dbReference>
<dbReference type="RefSeq" id="WP_008990366.1">
    <property type="nucleotide sequence ID" value="NZ_AMSG01000002.1"/>
</dbReference>
<accession>K2QND3</accession>
<dbReference type="STRING" id="555500.I215_02453"/>
<feature type="transmembrane region" description="Helical" evidence="1">
    <location>
        <begin position="65"/>
        <end position="84"/>
    </location>
</feature>
<feature type="transmembrane region" description="Helical" evidence="1">
    <location>
        <begin position="12"/>
        <end position="39"/>
    </location>
</feature>
<keyword evidence="1" id="KW-0812">Transmembrane</keyword>
<keyword evidence="1" id="KW-0472">Membrane</keyword>
<keyword evidence="3" id="KW-1185">Reference proteome</keyword>
<dbReference type="eggNOG" id="ENOG5032SAQ">
    <property type="taxonomic scope" value="Bacteria"/>
</dbReference>
<dbReference type="PATRIC" id="fig|555500.3.peg.511"/>